<proteinExistence type="inferred from homology"/>
<gene>
    <name evidence="10" type="ORF">NW209_15045</name>
</gene>
<evidence type="ECO:0000256" key="8">
    <source>
        <dbReference type="SAM" id="SignalP"/>
    </source>
</evidence>
<dbReference type="PIRSF" id="PIRSF000097">
    <property type="entry name" value="AKR"/>
    <property type="match status" value="1"/>
</dbReference>
<dbReference type="AlphaFoldDB" id="A0AAW5N4D3"/>
<feature type="site" description="Lowers pKa of active site Tyr" evidence="7">
    <location>
        <position position="105"/>
    </location>
</feature>
<dbReference type="PANTHER" id="PTHR43827">
    <property type="entry name" value="2,5-DIKETO-D-GLUCONIC ACID REDUCTASE"/>
    <property type="match status" value="1"/>
</dbReference>
<dbReference type="InterPro" id="IPR036812">
    <property type="entry name" value="NAD(P)_OxRdtase_dom_sf"/>
</dbReference>
<keyword evidence="2" id="KW-0521">NADP</keyword>
<evidence type="ECO:0000256" key="3">
    <source>
        <dbReference type="ARBA" id="ARBA00023002"/>
    </source>
</evidence>
<feature type="binding site" evidence="6">
    <location>
        <position position="138"/>
    </location>
    <ligand>
        <name>substrate</name>
    </ligand>
</feature>
<evidence type="ECO:0000256" key="1">
    <source>
        <dbReference type="ARBA" id="ARBA00007905"/>
    </source>
</evidence>
<evidence type="ECO:0000256" key="5">
    <source>
        <dbReference type="PIRSR" id="PIRSR000097-1"/>
    </source>
</evidence>
<dbReference type="FunFam" id="3.20.20.100:FF:000002">
    <property type="entry name" value="2,5-diketo-D-gluconic acid reductase A"/>
    <property type="match status" value="1"/>
</dbReference>
<evidence type="ECO:0000256" key="2">
    <source>
        <dbReference type="ARBA" id="ARBA00022857"/>
    </source>
</evidence>
<feature type="domain" description="NADP-dependent oxidoreductase" evidence="9">
    <location>
        <begin position="65"/>
        <end position="293"/>
    </location>
</feature>
<dbReference type="InterPro" id="IPR023210">
    <property type="entry name" value="NADP_OxRdtase_dom"/>
</dbReference>
<feature type="active site" description="Proton donor" evidence="5">
    <location>
        <position position="80"/>
    </location>
</feature>
<evidence type="ECO:0000313" key="10">
    <source>
        <dbReference type="EMBL" id="MCR8875307.1"/>
    </source>
</evidence>
<comment type="catalytic activity">
    <reaction evidence="4">
        <text>hydroxyacetone + NADP(+) = methylglyoxal + NADPH + H(+)</text>
        <dbReference type="Rhea" id="RHEA:27986"/>
        <dbReference type="ChEBI" id="CHEBI:15378"/>
        <dbReference type="ChEBI" id="CHEBI:17158"/>
        <dbReference type="ChEBI" id="CHEBI:27957"/>
        <dbReference type="ChEBI" id="CHEBI:57783"/>
        <dbReference type="ChEBI" id="CHEBI:58349"/>
    </reaction>
</comment>
<comment type="caution">
    <text evidence="10">The sequence shown here is derived from an EMBL/GenBank/DDBJ whole genome shotgun (WGS) entry which is preliminary data.</text>
</comment>
<evidence type="ECO:0000313" key="11">
    <source>
        <dbReference type="Proteomes" id="UP001204579"/>
    </source>
</evidence>
<feature type="chain" id="PRO_5043666622" evidence="8">
    <location>
        <begin position="21"/>
        <end position="315"/>
    </location>
</feature>
<comment type="similarity">
    <text evidence="1">Belongs to the aldo/keto reductase family.</text>
</comment>
<dbReference type="EMBL" id="JANRHJ010000026">
    <property type="protein sequence ID" value="MCR8875307.1"/>
    <property type="molecule type" value="Genomic_DNA"/>
</dbReference>
<evidence type="ECO:0000259" key="9">
    <source>
        <dbReference type="Pfam" id="PF00248"/>
    </source>
</evidence>
<accession>A0AAW5N4D3</accession>
<dbReference type="RefSeq" id="WP_204446294.1">
    <property type="nucleotide sequence ID" value="NZ_JANRHJ010000026.1"/>
</dbReference>
<dbReference type="PANTHER" id="PTHR43827:SF3">
    <property type="entry name" value="NADP-DEPENDENT OXIDOREDUCTASE DOMAIN-CONTAINING PROTEIN"/>
    <property type="match status" value="1"/>
</dbReference>
<evidence type="ECO:0000256" key="7">
    <source>
        <dbReference type="PIRSR" id="PIRSR000097-3"/>
    </source>
</evidence>
<keyword evidence="3" id="KW-0560">Oxidoreductase</keyword>
<dbReference type="InterPro" id="IPR020471">
    <property type="entry name" value="AKR"/>
</dbReference>
<organism evidence="10 11">
    <name type="scientific">Phocaeicola barnesiae</name>
    <dbReference type="NCBI Taxonomy" id="376804"/>
    <lineage>
        <taxon>Bacteria</taxon>
        <taxon>Pseudomonadati</taxon>
        <taxon>Bacteroidota</taxon>
        <taxon>Bacteroidia</taxon>
        <taxon>Bacteroidales</taxon>
        <taxon>Bacteroidaceae</taxon>
        <taxon>Phocaeicola</taxon>
    </lineage>
</organism>
<feature type="signal peptide" evidence="8">
    <location>
        <begin position="1"/>
        <end position="20"/>
    </location>
</feature>
<dbReference type="PROSITE" id="PS00062">
    <property type="entry name" value="ALDOKETO_REDUCTASE_2"/>
    <property type="match status" value="1"/>
</dbReference>
<dbReference type="GO" id="GO:0016616">
    <property type="term" value="F:oxidoreductase activity, acting on the CH-OH group of donors, NAD or NADP as acceptor"/>
    <property type="evidence" value="ECO:0007669"/>
    <property type="project" value="UniProtKB-ARBA"/>
</dbReference>
<dbReference type="Pfam" id="PF00248">
    <property type="entry name" value="Aldo_ket_red"/>
    <property type="match status" value="1"/>
</dbReference>
<reference evidence="10 11" key="1">
    <citation type="submission" date="2022-08" db="EMBL/GenBank/DDBJ databases">
        <authorList>
            <person name="Zeman M."/>
            <person name="Kubasova T."/>
        </authorList>
    </citation>
    <scope>NUCLEOTIDE SEQUENCE [LARGE SCALE GENOMIC DNA]</scope>
    <source>
        <strain evidence="10 11">ET62</strain>
    </source>
</reference>
<sequence length="315" mass="35430">MNTFKKILLSALLVCGGVCAMNAQEKTTTAGVPLVTLNNGVEMPRFGLGTFLQGSNEICRQSCLTALKAGYRHIDTAHAYNDEEGVGQAVKESGIPREEIWITSKLWPNEYGEGKTLKAIDDMLKRLQLDYIDLLYVHQPFGDFVGAWKDMEKAVKMGKVRALGISNFDANDEVWNTIMDSATIKPAVLQIECHPYAQRLEMRKKAAKEGIQVECWFPLGGAMSNGALFKDPVIRKIAEAHGKSPAQIILRWHIQEGFSVIPGATNPDYIKENIQIFDFALTDEEMQQMRSLNKEQRFFTMPEEGVRRMVRENNL</sequence>
<dbReference type="Gene3D" id="3.20.20.100">
    <property type="entry name" value="NADP-dependent oxidoreductase domain"/>
    <property type="match status" value="1"/>
</dbReference>
<dbReference type="PROSITE" id="PS00798">
    <property type="entry name" value="ALDOKETO_REDUCTASE_1"/>
    <property type="match status" value="1"/>
</dbReference>
<dbReference type="Proteomes" id="UP001204579">
    <property type="component" value="Unassembled WGS sequence"/>
</dbReference>
<keyword evidence="8" id="KW-0732">Signal</keyword>
<evidence type="ECO:0000256" key="6">
    <source>
        <dbReference type="PIRSR" id="PIRSR000097-2"/>
    </source>
</evidence>
<dbReference type="CDD" id="cd19133">
    <property type="entry name" value="AKR_AKR5F1"/>
    <property type="match status" value="1"/>
</dbReference>
<protein>
    <submittedName>
        <fullName evidence="10">Aldo/keto reductase</fullName>
    </submittedName>
</protein>
<dbReference type="SUPFAM" id="SSF51430">
    <property type="entry name" value="NAD(P)-linked oxidoreductase"/>
    <property type="match status" value="1"/>
</dbReference>
<keyword evidence="11" id="KW-1185">Reference proteome</keyword>
<dbReference type="InterPro" id="IPR018170">
    <property type="entry name" value="Aldo/ket_reductase_CS"/>
</dbReference>
<name>A0AAW5N4D3_9BACT</name>
<evidence type="ECO:0000256" key="4">
    <source>
        <dbReference type="ARBA" id="ARBA00049445"/>
    </source>
</evidence>
<dbReference type="PRINTS" id="PR00069">
    <property type="entry name" value="ALDKETRDTASE"/>
</dbReference>